<feature type="compositionally biased region" description="Basic and acidic residues" evidence="1">
    <location>
        <begin position="86"/>
        <end position="101"/>
    </location>
</feature>
<sequence>MCTCPEARRREAALYLTNSSPKAERRDWTKETNSRQAKAYGRSSARGTGGPNGSRRHCRIGRLGQGRAKLKPSKSQDQQSQGRCNRTHDRSGWRRDPTMTC</sequence>
<feature type="region of interest" description="Disordered" evidence="1">
    <location>
        <begin position="15"/>
        <end position="101"/>
    </location>
</feature>
<proteinExistence type="predicted"/>
<evidence type="ECO:0000256" key="1">
    <source>
        <dbReference type="SAM" id="MobiDB-lite"/>
    </source>
</evidence>
<dbReference type="Proteomes" id="UP000095280">
    <property type="component" value="Unplaced"/>
</dbReference>
<evidence type="ECO:0000313" key="3">
    <source>
        <dbReference type="WBParaSite" id="maker-unitig_16374-snap-gene-0.2-mRNA-1"/>
    </source>
</evidence>
<organism evidence="2 3">
    <name type="scientific">Macrostomum lignano</name>
    <dbReference type="NCBI Taxonomy" id="282301"/>
    <lineage>
        <taxon>Eukaryota</taxon>
        <taxon>Metazoa</taxon>
        <taxon>Spiralia</taxon>
        <taxon>Lophotrochozoa</taxon>
        <taxon>Platyhelminthes</taxon>
        <taxon>Rhabditophora</taxon>
        <taxon>Macrostomorpha</taxon>
        <taxon>Macrostomida</taxon>
        <taxon>Macrostomidae</taxon>
        <taxon>Macrostomum</taxon>
    </lineage>
</organism>
<feature type="compositionally biased region" description="Polar residues" evidence="1">
    <location>
        <begin position="73"/>
        <end position="84"/>
    </location>
</feature>
<dbReference type="AlphaFoldDB" id="A0A1I8F3Y8"/>
<name>A0A1I8F3Y8_9PLAT</name>
<keyword evidence="2" id="KW-1185">Reference proteome</keyword>
<reference evidence="3" key="1">
    <citation type="submission" date="2016-11" db="UniProtKB">
        <authorList>
            <consortium name="WormBaseParasite"/>
        </authorList>
    </citation>
    <scope>IDENTIFICATION</scope>
</reference>
<evidence type="ECO:0000313" key="2">
    <source>
        <dbReference type="Proteomes" id="UP000095280"/>
    </source>
</evidence>
<protein>
    <submittedName>
        <fullName evidence="3">Uncharacterized protein</fullName>
    </submittedName>
</protein>
<dbReference type="WBParaSite" id="maker-unitig_16374-snap-gene-0.2-mRNA-1">
    <property type="protein sequence ID" value="maker-unitig_16374-snap-gene-0.2-mRNA-1"/>
    <property type="gene ID" value="maker-unitig_16374-snap-gene-0.2"/>
</dbReference>
<accession>A0A1I8F3Y8</accession>
<feature type="compositionally biased region" description="Basic and acidic residues" evidence="1">
    <location>
        <begin position="22"/>
        <end position="33"/>
    </location>
</feature>